<comment type="subcellular location">
    <subcellularLocation>
        <location evidence="2">Cytoplasm</location>
        <location evidence="2">P-body</location>
    </subcellularLocation>
    <subcellularLocation>
        <location evidence="1">Nucleus</location>
    </subcellularLocation>
</comment>
<comment type="similarity">
    <text evidence="3">Belongs to the PAT1 family.</text>
</comment>
<sequence length="507" mass="56714">MEERRRRRLAKITKMSKYNDLMTQSDKDFITRIQVSQLVTQDPYAEDFYAQVFGAIHRSRMGQMENDPTVVNFGNSGGVGVGLPPGHRGAGRRENALNRMQSQVERIVRNSKNREESSQCLSTVHLQGALGKVSGRSYKAAPRQLLQVDSAQPSSISSREAREGAAKEAAKQGREALADAAEAELIRAQPLTRRQVLVALERLYDAVLRVEQLRREQPPQENPEAFSKWSEKYTILVDQLWADSKIMAPLETSNPHPFVSLIGPVKGKRLLPRMLRHVDQKRLNLWFTLLVACYSQLDVVRDAHLLDQVEATPEKQEAEAQNDVFFATVIPAGMNLVRTAPLRFVTGMLGLLLESGSIVIIARARAGLGLLTVLLSRVATIKQLPPTDMEAPATHELDQWQIMFDHLCQFLFGNLLSLFPSTRMAHLSRLAVDLADQSVWQFLAALALCGSNEQQQRLVTELREKVLENVVSATKGWVSDESERQAKLDNVNLFLHALGLDSSQITV</sequence>
<evidence type="ECO:0000256" key="2">
    <source>
        <dbReference type="ARBA" id="ARBA00004201"/>
    </source>
</evidence>
<dbReference type="GO" id="GO:0000932">
    <property type="term" value="C:P-body"/>
    <property type="evidence" value="ECO:0007669"/>
    <property type="project" value="UniProtKB-SubCell"/>
</dbReference>
<organism evidence="9 10">
    <name type="scientific">Hydnum rufescens UP504</name>
    <dbReference type="NCBI Taxonomy" id="1448309"/>
    <lineage>
        <taxon>Eukaryota</taxon>
        <taxon>Fungi</taxon>
        <taxon>Dikarya</taxon>
        <taxon>Basidiomycota</taxon>
        <taxon>Agaricomycotina</taxon>
        <taxon>Agaricomycetes</taxon>
        <taxon>Cantharellales</taxon>
        <taxon>Hydnaceae</taxon>
        <taxon>Hydnum</taxon>
    </lineage>
</organism>
<keyword evidence="10" id="KW-1185">Reference proteome</keyword>
<evidence type="ECO:0000256" key="7">
    <source>
        <dbReference type="SAM" id="MobiDB-lite"/>
    </source>
</evidence>
<evidence type="ECO:0000259" key="8">
    <source>
        <dbReference type="Pfam" id="PF09770"/>
    </source>
</evidence>
<evidence type="ECO:0000256" key="6">
    <source>
        <dbReference type="ARBA" id="ARBA00023242"/>
    </source>
</evidence>
<dbReference type="InterPro" id="IPR019167">
    <property type="entry name" value="PAT1_dom"/>
</dbReference>
<feature type="compositionally biased region" description="Basic and acidic residues" evidence="7">
    <location>
        <begin position="159"/>
        <end position="173"/>
    </location>
</feature>
<reference evidence="9" key="1">
    <citation type="journal article" date="2020" name="Nat. Commun.">
        <title>Large-scale genome sequencing of mycorrhizal fungi provides insights into the early evolution of symbiotic traits.</title>
        <authorList>
            <person name="Miyauchi S."/>
            <person name="Kiss E."/>
            <person name="Kuo A."/>
            <person name="Drula E."/>
            <person name="Kohler A."/>
            <person name="Sanchez-Garcia M."/>
            <person name="Morin E."/>
            <person name="Andreopoulos B."/>
            <person name="Barry K.W."/>
            <person name="Bonito G."/>
            <person name="Buee M."/>
            <person name="Carver A."/>
            <person name="Chen C."/>
            <person name="Cichocki N."/>
            <person name="Clum A."/>
            <person name="Culley D."/>
            <person name="Crous P.W."/>
            <person name="Fauchery L."/>
            <person name="Girlanda M."/>
            <person name="Hayes R.D."/>
            <person name="Keri Z."/>
            <person name="LaButti K."/>
            <person name="Lipzen A."/>
            <person name="Lombard V."/>
            <person name="Magnuson J."/>
            <person name="Maillard F."/>
            <person name="Murat C."/>
            <person name="Nolan M."/>
            <person name="Ohm R.A."/>
            <person name="Pangilinan J."/>
            <person name="Pereira M.F."/>
            <person name="Perotto S."/>
            <person name="Peter M."/>
            <person name="Pfister S."/>
            <person name="Riley R."/>
            <person name="Sitrit Y."/>
            <person name="Stielow J.B."/>
            <person name="Szollosi G."/>
            <person name="Zifcakova L."/>
            <person name="Stursova M."/>
            <person name="Spatafora J.W."/>
            <person name="Tedersoo L."/>
            <person name="Vaario L.M."/>
            <person name="Yamada A."/>
            <person name="Yan M."/>
            <person name="Wang P."/>
            <person name="Xu J."/>
            <person name="Bruns T."/>
            <person name="Baldrian P."/>
            <person name="Vilgalys R."/>
            <person name="Dunand C."/>
            <person name="Henrissat B."/>
            <person name="Grigoriev I.V."/>
            <person name="Hibbett D."/>
            <person name="Nagy L.G."/>
            <person name="Martin F.M."/>
        </authorList>
    </citation>
    <scope>NUCLEOTIDE SEQUENCE</scope>
    <source>
        <strain evidence="9">UP504</strain>
    </source>
</reference>
<proteinExistence type="inferred from homology"/>
<feature type="domain" description="mRNA decay factor PAT1" evidence="8">
    <location>
        <begin position="2"/>
        <end position="501"/>
    </location>
</feature>
<evidence type="ECO:0000256" key="3">
    <source>
        <dbReference type="ARBA" id="ARBA00009138"/>
    </source>
</evidence>
<evidence type="ECO:0000256" key="4">
    <source>
        <dbReference type="ARBA" id="ARBA00022490"/>
    </source>
</evidence>
<dbReference type="PANTHER" id="PTHR21551:SF0">
    <property type="entry name" value="PROTEIN ASSOCIATED WITH TOPO II RELATED-1, ISOFORM A"/>
    <property type="match status" value="1"/>
</dbReference>
<dbReference type="PANTHER" id="PTHR21551">
    <property type="entry name" value="TOPOISOMERASE II-ASSOCIATED PROTEIN PAT1"/>
    <property type="match status" value="1"/>
</dbReference>
<dbReference type="EMBL" id="MU129101">
    <property type="protein sequence ID" value="KAF9506751.1"/>
    <property type="molecule type" value="Genomic_DNA"/>
</dbReference>
<dbReference type="AlphaFoldDB" id="A0A9P6DL99"/>
<dbReference type="GO" id="GO:0003723">
    <property type="term" value="F:RNA binding"/>
    <property type="evidence" value="ECO:0007669"/>
    <property type="project" value="UniProtKB-KW"/>
</dbReference>
<evidence type="ECO:0000256" key="1">
    <source>
        <dbReference type="ARBA" id="ARBA00004123"/>
    </source>
</evidence>
<dbReference type="GO" id="GO:0005634">
    <property type="term" value="C:nucleus"/>
    <property type="evidence" value="ECO:0007669"/>
    <property type="project" value="UniProtKB-SubCell"/>
</dbReference>
<dbReference type="GO" id="GO:0000290">
    <property type="term" value="P:deadenylation-dependent decapping of nuclear-transcribed mRNA"/>
    <property type="evidence" value="ECO:0007669"/>
    <property type="project" value="InterPro"/>
</dbReference>
<keyword evidence="5" id="KW-0694">RNA-binding</keyword>
<dbReference type="OrthoDB" id="74835at2759"/>
<feature type="compositionally biased region" description="Polar residues" evidence="7">
    <location>
        <begin position="149"/>
        <end position="158"/>
    </location>
</feature>
<comment type="caution">
    <text evidence="9">The sequence shown here is derived from an EMBL/GenBank/DDBJ whole genome shotgun (WGS) entry which is preliminary data.</text>
</comment>
<feature type="region of interest" description="Disordered" evidence="7">
    <location>
        <begin position="149"/>
        <end position="173"/>
    </location>
</feature>
<evidence type="ECO:0000256" key="5">
    <source>
        <dbReference type="ARBA" id="ARBA00022884"/>
    </source>
</evidence>
<evidence type="ECO:0000313" key="10">
    <source>
        <dbReference type="Proteomes" id="UP000886523"/>
    </source>
</evidence>
<dbReference type="Proteomes" id="UP000886523">
    <property type="component" value="Unassembled WGS sequence"/>
</dbReference>
<keyword evidence="4" id="KW-0963">Cytoplasm</keyword>
<accession>A0A9P6DL99</accession>
<dbReference type="GO" id="GO:0033962">
    <property type="term" value="P:P-body assembly"/>
    <property type="evidence" value="ECO:0007669"/>
    <property type="project" value="TreeGrafter"/>
</dbReference>
<protein>
    <recommendedName>
        <fullName evidence="8">mRNA decay factor PAT1 domain-containing protein</fullName>
    </recommendedName>
</protein>
<evidence type="ECO:0000313" key="9">
    <source>
        <dbReference type="EMBL" id="KAF9506751.1"/>
    </source>
</evidence>
<name>A0A9P6DL99_9AGAM</name>
<dbReference type="Pfam" id="PF09770">
    <property type="entry name" value="PAT1"/>
    <property type="match status" value="1"/>
</dbReference>
<keyword evidence="6" id="KW-0539">Nucleus</keyword>
<gene>
    <name evidence="9" type="ORF">BS47DRAFT_1304900</name>
</gene>
<dbReference type="InterPro" id="IPR039900">
    <property type="entry name" value="Pat1-like"/>
</dbReference>